<accession>A0A081NAZ6</accession>
<reference evidence="1 2" key="1">
    <citation type="submission" date="2014-06" db="EMBL/GenBank/DDBJ databases">
        <title>Whole Genome Sequences of Three Symbiotic Endozoicomonas Bacteria.</title>
        <authorList>
            <person name="Neave M.J."/>
            <person name="Apprill A."/>
            <person name="Voolstra C.R."/>
        </authorList>
    </citation>
    <scope>NUCLEOTIDE SEQUENCE [LARGE SCALE GENOMIC DNA]</scope>
    <source>
        <strain evidence="1 2">LMG 24815</strain>
    </source>
</reference>
<sequence>MDPIKLLPNLPDWISIPVAITMVALHLGSHLKPVFQNMGVQSQTVKRKREELELLKIQFELTEIKQKLGMPVAEQAKDLMAKIEL</sequence>
<name>A0A081NAZ6_9GAMM</name>
<gene>
    <name evidence="1" type="ORF">GZ77_03210</name>
</gene>
<dbReference type="RefSeq" id="WP_034872918.1">
    <property type="nucleotide sequence ID" value="NZ_JOKG01000001.1"/>
</dbReference>
<comment type="caution">
    <text evidence="1">The sequence shown here is derived from an EMBL/GenBank/DDBJ whole genome shotgun (WGS) entry which is preliminary data.</text>
</comment>
<proteinExistence type="predicted"/>
<dbReference type="AlphaFoldDB" id="A0A081NAZ6"/>
<evidence type="ECO:0000313" key="2">
    <source>
        <dbReference type="Proteomes" id="UP000028006"/>
    </source>
</evidence>
<protein>
    <submittedName>
        <fullName evidence="1">Uncharacterized protein</fullName>
    </submittedName>
</protein>
<dbReference type="Proteomes" id="UP000028006">
    <property type="component" value="Unassembled WGS sequence"/>
</dbReference>
<dbReference type="EMBL" id="JOKG01000001">
    <property type="protein sequence ID" value="KEQ15619.1"/>
    <property type="molecule type" value="Genomic_DNA"/>
</dbReference>
<keyword evidence="2" id="KW-1185">Reference proteome</keyword>
<organism evidence="1 2">
    <name type="scientific">Endozoicomonas montiporae</name>
    <dbReference type="NCBI Taxonomy" id="1027273"/>
    <lineage>
        <taxon>Bacteria</taxon>
        <taxon>Pseudomonadati</taxon>
        <taxon>Pseudomonadota</taxon>
        <taxon>Gammaproteobacteria</taxon>
        <taxon>Oceanospirillales</taxon>
        <taxon>Endozoicomonadaceae</taxon>
        <taxon>Endozoicomonas</taxon>
    </lineage>
</organism>
<evidence type="ECO:0000313" key="1">
    <source>
        <dbReference type="EMBL" id="KEQ15619.1"/>
    </source>
</evidence>